<dbReference type="Pfam" id="PF26305">
    <property type="entry name" value="CD_NTase_C"/>
    <property type="match status" value="1"/>
</dbReference>
<keyword evidence="4" id="KW-0051">Antiviral defense</keyword>
<dbReference type="EMBL" id="LT906439">
    <property type="protein sequence ID" value="SNU88479.1"/>
    <property type="molecule type" value="Genomic_DNA"/>
</dbReference>
<keyword evidence="1" id="KW-0808">Transferase</keyword>
<evidence type="ECO:0000256" key="2">
    <source>
        <dbReference type="ARBA" id="ARBA00022695"/>
    </source>
</evidence>
<evidence type="ECO:0000259" key="5">
    <source>
        <dbReference type="Pfam" id="PF26305"/>
    </source>
</evidence>
<evidence type="ECO:0000313" key="6">
    <source>
        <dbReference type="EMBL" id="SNU88479.1"/>
    </source>
</evidence>
<dbReference type="InterPro" id="IPR043519">
    <property type="entry name" value="NT_sf"/>
</dbReference>
<evidence type="ECO:0000313" key="7">
    <source>
        <dbReference type="Proteomes" id="UP000215185"/>
    </source>
</evidence>
<name>A0A239ST87_9STRE</name>
<dbReference type="GO" id="GO:0051607">
    <property type="term" value="P:defense response to virus"/>
    <property type="evidence" value="ECO:0007669"/>
    <property type="project" value="UniProtKB-KW"/>
</dbReference>
<dbReference type="Pfam" id="PF18144">
    <property type="entry name" value="SMODS"/>
    <property type="match status" value="1"/>
</dbReference>
<proteinExistence type="predicted"/>
<keyword evidence="3" id="KW-0547">Nucleotide-binding</keyword>
<reference evidence="6 7" key="1">
    <citation type="submission" date="2017-06" db="EMBL/GenBank/DDBJ databases">
        <authorList>
            <consortium name="Pathogen Informatics"/>
        </authorList>
    </citation>
    <scope>NUCLEOTIDE SEQUENCE [LARGE SCALE GENOMIC DNA]</scope>
    <source>
        <strain evidence="6 7">NCTC13788</strain>
    </source>
</reference>
<dbReference type="RefSeq" id="WP_018373922.1">
    <property type="nucleotide sequence ID" value="NZ_LT906439.1"/>
</dbReference>
<dbReference type="GO" id="GO:0016779">
    <property type="term" value="F:nucleotidyltransferase activity"/>
    <property type="evidence" value="ECO:0007669"/>
    <property type="project" value="InterPro"/>
</dbReference>
<accession>A0A239ST87</accession>
<dbReference type="STRING" id="1123308.GCA_000380085_01381"/>
<keyword evidence="7" id="KW-1185">Reference proteome</keyword>
<dbReference type="InterPro" id="IPR006116">
    <property type="entry name" value="NT_2-5OAS_ClassI-CCAase"/>
</dbReference>
<organism evidence="6 7">
    <name type="scientific">Streptococcus merionis</name>
    <dbReference type="NCBI Taxonomy" id="400065"/>
    <lineage>
        <taxon>Bacteria</taxon>
        <taxon>Bacillati</taxon>
        <taxon>Bacillota</taxon>
        <taxon>Bacilli</taxon>
        <taxon>Lactobacillales</taxon>
        <taxon>Streptococcaceae</taxon>
        <taxon>Streptococcus</taxon>
    </lineage>
</organism>
<dbReference type="CDD" id="cd05400">
    <property type="entry name" value="NT_2-5OAS_ClassI-CCAase"/>
    <property type="match status" value="1"/>
</dbReference>
<dbReference type="OrthoDB" id="8264173at2"/>
<dbReference type="AlphaFoldDB" id="A0A239ST87"/>
<dbReference type="SUPFAM" id="SSF81301">
    <property type="entry name" value="Nucleotidyltransferase"/>
    <property type="match status" value="1"/>
</dbReference>
<evidence type="ECO:0000256" key="4">
    <source>
        <dbReference type="ARBA" id="ARBA00023118"/>
    </source>
</evidence>
<evidence type="ECO:0000256" key="3">
    <source>
        <dbReference type="ARBA" id="ARBA00022741"/>
    </source>
</evidence>
<protein>
    <submittedName>
        <fullName evidence="6">tRNA CCA-pyrophosphorylase</fullName>
    </submittedName>
</protein>
<dbReference type="Proteomes" id="UP000215185">
    <property type="component" value="Chromosome 1"/>
</dbReference>
<dbReference type="InterPro" id="IPR058909">
    <property type="entry name" value="CD_NTase_C"/>
</dbReference>
<sequence>MKYDESTLLSWTSPLSSTEEARVENTVRMIKDAINKNELLANYTIEVFAQGSYANNTNVKRNSDIDICVMLKSVFYPKYVEGKEQSDYGHLSSQFTFYDFKAEVIKSLELKFGYNSITIGNKCINISANSYHVNADVVPCLQYRNYEYLNSYSDSKYIEGIKFFTSYENKEVVNYPKVHNENGISKNNNTNYKYKKMVRIIKRIRNNMFDEGIKNETISSYLLECLVWNVPDYIFNSCKSYTQLLEAVLIFIVNNIDSNWCEVSNMFYLFHNQQKWNLNDTRAYIEMMSRYIKS</sequence>
<feature type="domain" description="cGAS/DncV-like nucleotidyltransferase C-terminal helical" evidence="5">
    <location>
        <begin position="181"/>
        <end position="292"/>
    </location>
</feature>
<dbReference type="Gene3D" id="3.30.460.10">
    <property type="entry name" value="Beta Polymerase, domain 2"/>
    <property type="match status" value="1"/>
</dbReference>
<gene>
    <name evidence="6" type="ORF">SAMEA4412692_01080</name>
</gene>
<keyword evidence="2" id="KW-0548">Nucleotidyltransferase</keyword>
<evidence type="ECO:0000256" key="1">
    <source>
        <dbReference type="ARBA" id="ARBA00022679"/>
    </source>
</evidence>
<dbReference type="KEGG" id="smen:SAMEA4412692_1080"/>